<dbReference type="InterPro" id="IPR036259">
    <property type="entry name" value="MFS_trans_sf"/>
</dbReference>
<dbReference type="InterPro" id="IPR020846">
    <property type="entry name" value="MFS_dom"/>
</dbReference>
<dbReference type="GO" id="GO:0016020">
    <property type="term" value="C:membrane"/>
    <property type="evidence" value="ECO:0007669"/>
    <property type="project" value="UniProtKB-SubCell"/>
</dbReference>
<evidence type="ECO:0000256" key="6">
    <source>
        <dbReference type="ARBA" id="ARBA00022989"/>
    </source>
</evidence>
<keyword evidence="7 10" id="KW-0472">Membrane</keyword>
<dbReference type="CDD" id="cd17358">
    <property type="entry name" value="MFS_GLUT6_8_Class3_like"/>
    <property type="match status" value="1"/>
</dbReference>
<comment type="subcellular location">
    <subcellularLocation>
        <location evidence="1">Membrane</location>
        <topology evidence="1">Multi-pass membrane protein</topology>
    </subcellularLocation>
</comment>
<evidence type="ECO:0000256" key="5">
    <source>
        <dbReference type="ARBA" id="ARBA00022692"/>
    </source>
</evidence>
<feature type="transmembrane region" description="Helical" evidence="10">
    <location>
        <begin position="197"/>
        <end position="218"/>
    </location>
</feature>
<protein>
    <recommendedName>
        <fullName evidence="11">Major facilitator superfamily (MFS) profile domain-containing protein</fullName>
    </recommendedName>
</protein>
<dbReference type="InterPro" id="IPR003663">
    <property type="entry name" value="Sugar/inositol_transpt"/>
</dbReference>
<reference evidence="12 13" key="1">
    <citation type="journal article" date="2016" name="G3 (Bethesda)">
        <title>First Draft Assembly and Annotation of the Genome of a California Endemic Oak Quercus lobata Nee (Fagaceae).</title>
        <authorList>
            <person name="Sork V.L."/>
            <person name="Fitz-Gibbon S.T."/>
            <person name="Puiu D."/>
            <person name="Crepeau M."/>
            <person name="Gugger P.F."/>
            <person name="Sherman R."/>
            <person name="Stevens K."/>
            <person name="Langley C.H."/>
            <person name="Pellegrini M."/>
            <person name="Salzberg S.L."/>
        </authorList>
    </citation>
    <scope>NUCLEOTIDE SEQUENCE [LARGE SCALE GENOMIC DNA]</scope>
    <source>
        <strain evidence="12 13">cv. SW786</strain>
    </source>
</reference>
<keyword evidence="5 10" id="KW-0812">Transmembrane</keyword>
<evidence type="ECO:0000256" key="9">
    <source>
        <dbReference type="SAM" id="MobiDB-lite"/>
    </source>
</evidence>
<keyword evidence="3 8" id="KW-0813">Transport</keyword>
<dbReference type="EMBL" id="LRBV02000003">
    <property type="status" value="NOT_ANNOTATED_CDS"/>
    <property type="molecule type" value="Genomic_DNA"/>
</dbReference>
<feature type="transmembrane region" description="Helical" evidence="10">
    <location>
        <begin position="344"/>
        <end position="366"/>
    </location>
</feature>
<evidence type="ECO:0000259" key="11">
    <source>
        <dbReference type="PROSITE" id="PS50850"/>
    </source>
</evidence>
<evidence type="ECO:0000256" key="7">
    <source>
        <dbReference type="ARBA" id="ARBA00023136"/>
    </source>
</evidence>
<feature type="transmembrane region" description="Helical" evidence="10">
    <location>
        <begin position="114"/>
        <end position="132"/>
    </location>
</feature>
<dbReference type="SUPFAM" id="SSF103473">
    <property type="entry name" value="MFS general substrate transporter"/>
    <property type="match status" value="1"/>
</dbReference>
<dbReference type="Pfam" id="PF00083">
    <property type="entry name" value="Sugar_tr"/>
    <property type="match status" value="1"/>
</dbReference>
<feature type="transmembrane region" description="Helical" evidence="10">
    <location>
        <begin position="85"/>
        <end position="102"/>
    </location>
</feature>
<comment type="similarity">
    <text evidence="2 8">Belongs to the major facilitator superfamily. Sugar transporter (TC 2.A.1.1) family.</text>
</comment>
<dbReference type="InterPro" id="IPR050549">
    <property type="entry name" value="MFS_Trehalose_Transporter"/>
</dbReference>
<organism evidence="12 13">
    <name type="scientific">Quercus lobata</name>
    <name type="common">Valley oak</name>
    <dbReference type="NCBI Taxonomy" id="97700"/>
    <lineage>
        <taxon>Eukaryota</taxon>
        <taxon>Viridiplantae</taxon>
        <taxon>Streptophyta</taxon>
        <taxon>Embryophyta</taxon>
        <taxon>Tracheophyta</taxon>
        <taxon>Spermatophyta</taxon>
        <taxon>Magnoliopsida</taxon>
        <taxon>eudicotyledons</taxon>
        <taxon>Gunneridae</taxon>
        <taxon>Pentapetalae</taxon>
        <taxon>rosids</taxon>
        <taxon>fabids</taxon>
        <taxon>Fagales</taxon>
        <taxon>Fagaceae</taxon>
        <taxon>Quercus</taxon>
    </lineage>
</organism>
<feature type="domain" description="Major facilitator superfamily (MFS) profile" evidence="11">
    <location>
        <begin position="42"/>
        <end position="468"/>
    </location>
</feature>
<proteinExistence type="inferred from homology"/>
<dbReference type="PANTHER" id="PTHR48021:SF15">
    <property type="entry name" value="SUGAR TRANSPORTER ERD6-LIKE 15 ISOFORM X1"/>
    <property type="match status" value="1"/>
</dbReference>
<evidence type="ECO:0000256" key="3">
    <source>
        <dbReference type="ARBA" id="ARBA00022448"/>
    </source>
</evidence>
<evidence type="ECO:0000313" key="12">
    <source>
        <dbReference type="EnsemblPlants" id="QL03p003869:mrna"/>
    </source>
</evidence>
<sequence length="484" mass="52642">MEDELVIKPLLVKQEPDNISDSNDHGDSSGAGAAVRPNDSSATVILVISTFVVACSTFTGGSVGVYSSLAESGIIADLGLTVAEYSVFGSIMTIGALIGALVSGRTTDLIGRRCTFWIVDIFYIMGWLAIIFSKGVWLLDFGRLSLGLGFGLTCFVGPVYLAEITPKNLRGGFMSIALSMASYGASFSFLIGSFISWRMLAIIGCIPCLLLLLCLFFIPESPRWLAKIGKEREFEAALQRLKGQNADTSHEASEIKDYTENLQKISDDKILNLFQRKYVHLVIVGVGLMVVQGLAGPYVFTFYMSEIFDSAGISSTVGYLVVAIFQIPATVLGASLIDKFGRRTLLMASAFGECLGCFLAGLSFLLQDHNWWKEVSPILALIGVLVYLGSYSFGMGGIPWIIVSEIFPINVKGSAGTLCNLVSWFCSWVVSYTFNFLFEWSSAGTFFIYSSICGFGVLFVAKLVPETKGRTLEEIHESLTHILQ</sequence>
<dbReference type="PRINTS" id="PR00171">
    <property type="entry name" value="SUGRTRNSPORT"/>
</dbReference>
<evidence type="ECO:0000256" key="2">
    <source>
        <dbReference type="ARBA" id="ARBA00010992"/>
    </source>
</evidence>
<dbReference type="Gene3D" id="1.20.1250.20">
    <property type="entry name" value="MFS general substrate transporter like domains"/>
    <property type="match status" value="1"/>
</dbReference>
<feature type="transmembrane region" description="Helical" evidence="10">
    <location>
        <begin position="44"/>
        <end position="65"/>
    </location>
</feature>
<accession>A0A7N2L465</accession>
<evidence type="ECO:0000256" key="8">
    <source>
        <dbReference type="RuleBase" id="RU003346"/>
    </source>
</evidence>
<feature type="transmembrane region" description="Helical" evidence="10">
    <location>
        <begin position="144"/>
        <end position="161"/>
    </location>
</feature>
<feature type="region of interest" description="Disordered" evidence="9">
    <location>
        <begin position="16"/>
        <end position="36"/>
    </location>
</feature>
<keyword evidence="6 10" id="KW-1133">Transmembrane helix</keyword>
<dbReference type="NCBIfam" id="TIGR00879">
    <property type="entry name" value="SP"/>
    <property type="match status" value="1"/>
</dbReference>
<dbReference type="AlphaFoldDB" id="A0A7N2L465"/>
<feature type="transmembrane region" description="Helical" evidence="10">
    <location>
        <begin position="378"/>
        <end position="403"/>
    </location>
</feature>
<feature type="transmembrane region" description="Helical" evidence="10">
    <location>
        <begin position="446"/>
        <end position="464"/>
    </location>
</feature>
<dbReference type="EnsemblPlants" id="QL03p003869:mrna">
    <property type="protein sequence ID" value="QL03p003869:mrna"/>
    <property type="gene ID" value="QL03p003869"/>
</dbReference>
<dbReference type="FunFam" id="1.20.1250.20:FF:000043">
    <property type="entry name" value="sugar transporter ERD6-like 6"/>
    <property type="match status" value="1"/>
</dbReference>
<name>A0A7N2L465_QUELO</name>
<dbReference type="OMA" id="LENHCWE"/>
<dbReference type="PANTHER" id="PTHR48021">
    <property type="match status" value="1"/>
</dbReference>
<feature type="transmembrane region" description="Helical" evidence="10">
    <location>
        <begin position="278"/>
        <end position="304"/>
    </location>
</feature>
<evidence type="ECO:0000313" key="13">
    <source>
        <dbReference type="Proteomes" id="UP000594261"/>
    </source>
</evidence>
<evidence type="ECO:0000256" key="4">
    <source>
        <dbReference type="ARBA" id="ARBA00022597"/>
    </source>
</evidence>
<reference evidence="12" key="2">
    <citation type="submission" date="2021-01" db="UniProtKB">
        <authorList>
            <consortium name="EnsemblPlants"/>
        </authorList>
    </citation>
    <scope>IDENTIFICATION</scope>
</reference>
<dbReference type="InterPro" id="IPR044775">
    <property type="entry name" value="MFS_ERD6/Tret1-like"/>
</dbReference>
<keyword evidence="4" id="KW-0762">Sugar transport</keyword>
<feature type="transmembrane region" description="Helical" evidence="10">
    <location>
        <begin position="173"/>
        <end position="191"/>
    </location>
</feature>
<keyword evidence="13" id="KW-1185">Reference proteome</keyword>
<evidence type="ECO:0000256" key="1">
    <source>
        <dbReference type="ARBA" id="ARBA00004141"/>
    </source>
</evidence>
<dbReference type="GO" id="GO:0051119">
    <property type="term" value="F:sugar transmembrane transporter activity"/>
    <property type="evidence" value="ECO:0007669"/>
    <property type="project" value="InterPro"/>
</dbReference>
<dbReference type="Proteomes" id="UP000594261">
    <property type="component" value="Chromosome 3"/>
</dbReference>
<evidence type="ECO:0000256" key="10">
    <source>
        <dbReference type="SAM" id="Phobius"/>
    </source>
</evidence>
<feature type="transmembrane region" description="Helical" evidence="10">
    <location>
        <begin position="316"/>
        <end position="337"/>
    </location>
</feature>
<feature type="transmembrane region" description="Helical" evidence="10">
    <location>
        <begin position="415"/>
        <end position="434"/>
    </location>
</feature>
<dbReference type="Gramene" id="QL03p003869:mrna">
    <property type="protein sequence ID" value="QL03p003869:mrna"/>
    <property type="gene ID" value="QL03p003869"/>
</dbReference>
<dbReference type="InParanoid" id="A0A7N2L465"/>
<dbReference type="InterPro" id="IPR005828">
    <property type="entry name" value="MFS_sugar_transport-like"/>
</dbReference>
<dbReference type="PROSITE" id="PS50850">
    <property type="entry name" value="MFS"/>
    <property type="match status" value="1"/>
</dbReference>